<comment type="caution">
    <text evidence="1">The sequence shown here is derived from an EMBL/GenBank/DDBJ whole genome shotgun (WGS) entry which is preliminary data.</text>
</comment>
<dbReference type="OrthoDB" id="1211021at2759"/>
<dbReference type="Proteomes" id="UP000824120">
    <property type="component" value="Chromosome 8"/>
</dbReference>
<dbReference type="EMBL" id="JACXVP010000008">
    <property type="protein sequence ID" value="KAG5590615.1"/>
    <property type="molecule type" value="Genomic_DNA"/>
</dbReference>
<protein>
    <recommendedName>
        <fullName evidence="3">RNase H type-1 domain-containing protein</fullName>
    </recommendedName>
</protein>
<name>A0A9J5XST3_SOLCO</name>
<organism evidence="1 2">
    <name type="scientific">Solanum commersonii</name>
    <name type="common">Commerson's wild potato</name>
    <name type="synonym">Commerson's nightshade</name>
    <dbReference type="NCBI Taxonomy" id="4109"/>
    <lineage>
        <taxon>Eukaryota</taxon>
        <taxon>Viridiplantae</taxon>
        <taxon>Streptophyta</taxon>
        <taxon>Embryophyta</taxon>
        <taxon>Tracheophyta</taxon>
        <taxon>Spermatophyta</taxon>
        <taxon>Magnoliopsida</taxon>
        <taxon>eudicotyledons</taxon>
        <taxon>Gunneridae</taxon>
        <taxon>Pentapetalae</taxon>
        <taxon>asterids</taxon>
        <taxon>lamiids</taxon>
        <taxon>Solanales</taxon>
        <taxon>Solanaceae</taxon>
        <taxon>Solanoideae</taxon>
        <taxon>Solaneae</taxon>
        <taxon>Solanum</taxon>
    </lineage>
</organism>
<reference evidence="1 2" key="1">
    <citation type="submission" date="2020-09" db="EMBL/GenBank/DDBJ databases">
        <title>De no assembly of potato wild relative species, Solanum commersonii.</title>
        <authorList>
            <person name="Cho K."/>
        </authorList>
    </citation>
    <scope>NUCLEOTIDE SEQUENCE [LARGE SCALE GENOMIC DNA]</scope>
    <source>
        <strain evidence="1">LZ3.2</strain>
        <tissue evidence="1">Leaf</tissue>
    </source>
</reference>
<keyword evidence="2" id="KW-1185">Reference proteome</keyword>
<gene>
    <name evidence="1" type="ORF">H5410_041129</name>
</gene>
<evidence type="ECO:0000313" key="1">
    <source>
        <dbReference type="EMBL" id="KAG5590615.1"/>
    </source>
</evidence>
<accession>A0A9J5XST3</accession>
<evidence type="ECO:0008006" key="3">
    <source>
        <dbReference type="Google" id="ProtNLM"/>
    </source>
</evidence>
<sequence>MVKNPLKLILLIQSINFNNRNKGKGSKYPLDYLKSYRREWKVPWRILHIINEVQELVEKNGFEIKQCFREANRPTDKLASMSHNFESIHVFYSHIELPNQVKGLVNMDKWDIHSFRIKMNKPSHIIYDPP</sequence>
<evidence type="ECO:0000313" key="2">
    <source>
        <dbReference type="Proteomes" id="UP000824120"/>
    </source>
</evidence>
<proteinExistence type="predicted"/>
<dbReference type="AlphaFoldDB" id="A0A9J5XST3"/>